<dbReference type="Pfam" id="PF00005">
    <property type="entry name" value="ABC_tran"/>
    <property type="match status" value="3"/>
</dbReference>
<dbReference type="GO" id="GO:0016020">
    <property type="term" value="C:membrane"/>
    <property type="evidence" value="ECO:0007669"/>
    <property type="project" value="UniProtKB-SubCell"/>
</dbReference>
<feature type="transmembrane region" description="Helical" evidence="10">
    <location>
        <begin position="625"/>
        <end position="649"/>
    </location>
</feature>
<dbReference type="SUPFAM" id="SSF52540">
    <property type="entry name" value="P-loop containing nucleoside triphosphate hydrolases"/>
    <property type="match status" value="3"/>
</dbReference>
<keyword evidence="6" id="KW-0547">Nucleotide-binding</keyword>
<dbReference type="Gene3D" id="3.40.50.300">
    <property type="entry name" value="P-loop containing nucleotide triphosphate hydrolases"/>
    <property type="match status" value="3"/>
</dbReference>
<comment type="similarity">
    <text evidence="2">Belongs to the ABC transporter superfamily. ABCC family. Conjugate transporter (TC 3.A.1.208) subfamily.</text>
</comment>
<keyword evidence="5" id="KW-0677">Repeat</keyword>
<dbReference type="Pfam" id="PF00664">
    <property type="entry name" value="ABC_membrane"/>
    <property type="match status" value="3"/>
</dbReference>
<evidence type="ECO:0000256" key="10">
    <source>
        <dbReference type="SAM" id="Phobius"/>
    </source>
</evidence>
<feature type="transmembrane region" description="Helical" evidence="10">
    <location>
        <begin position="340"/>
        <end position="360"/>
    </location>
</feature>
<dbReference type="InterPro" id="IPR027417">
    <property type="entry name" value="P-loop_NTPase"/>
</dbReference>
<evidence type="ECO:0000256" key="2">
    <source>
        <dbReference type="ARBA" id="ARBA00009726"/>
    </source>
</evidence>
<keyword evidence="4 10" id="KW-0812">Transmembrane</keyword>
<dbReference type="PANTHER" id="PTHR24223">
    <property type="entry name" value="ATP-BINDING CASSETTE SUB-FAMILY C"/>
    <property type="match status" value="1"/>
</dbReference>
<dbReference type="PROSITE" id="PS50893">
    <property type="entry name" value="ABC_TRANSPORTER_2"/>
    <property type="match status" value="2"/>
</dbReference>
<dbReference type="FunFam" id="1.20.1560.10:FF:000017">
    <property type="entry name" value="Cystic fibrosis transmembrane conductance regulator"/>
    <property type="match status" value="2"/>
</dbReference>
<evidence type="ECO:0000256" key="9">
    <source>
        <dbReference type="ARBA" id="ARBA00023136"/>
    </source>
</evidence>
<dbReference type="InterPro" id="IPR003593">
    <property type="entry name" value="AAA+_ATPase"/>
</dbReference>
<feature type="domain" description="ABC transporter" evidence="11">
    <location>
        <begin position="965"/>
        <end position="1185"/>
    </location>
</feature>
<feature type="transmembrane region" description="Helical" evidence="10">
    <location>
        <begin position="1355"/>
        <end position="1386"/>
    </location>
</feature>
<feature type="domain" description="ABC transmembrane type-1" evidence="12">
    <location>
        <begin position="622"/>
        <end position="863"/>
    </location>
</feature>
<feature type="domain" description="ABC transporter" evidence="11">
    <location>
        <begin position="1554"/>
        <end position="1791"/>
    </location>
</feature>
<dbReference type="PANTHER" id="PTHR24223:SF456">
    <property type="entry name" value="MULTIDRUG RESISTANCE-ASSOCIATED PROTEIN LETHAL(2)03659"/>
    <property type="match status" value="1"/>
</dbReference>
<evidence type="ECO:0000259" key="11">
    <source>
        <dbReference type="PROSITE" id="PS50893"/>
    </source>
</evidence>
<evidence type="ECO:0000259" key="12">
    <source>
        <dbReference type="PROSITE" id="PS50929"/>
    </source>
</evidence>
<feature type="transmembrane region" description="Helical" evidence="10">
    <location>
        <begin position="848"/>
        <end position="868"/>
    </location>
</feature>
<keyword evidence="3" id="KW-0813">Transport</keyword>
<dbReference type="PROSITE" id="PS50929">
    <property type="entry name" value="ABC_TM1F"/>
    <property type="match status" value="3"/>
</dbReference>
<feature type="domain" description="ABC transmembrane type-1" evidence="12">
    <location>
        <begin position="1327"/>
        <end position="1516"/>
    </location>
</feature>
<feature type="transmembrane region" description="Helical" evidence="10">
    <location>
        <begin position="1462"/>
        <end position="1481"/>
    </location>
</feature>
<dbReference type="InterPro" id="IPR003439">
    <property type="entry name" value="ABC_transporter-like_ATP-bd"/>
</dbReference>
<dbReference type="CDD" id="cd03244">
    <property type="entry name" value="ABCC_MRP_domain2"/>
    <property type="match status" value="1"/>
</dbReference>
<feature type="transmembrane region" description="Helical" evidence="10">
    <location>
        <begin position="204"/>
        <end position="223"/>
    </location>
</feature>
<feature type="transmembrane region" description="Helical" evidence="10">
    <location>
        <begin position="734"/>
        <end position="755"/>
    </location>
</feature>
<name>A0A814TH44_9BILA</name>
<dbReference type="InterPro" id="IPR036640">
    <property type="entry name" value="ABC1_TM_sf"/>
</dbReference>
<dbReference type="InterPro" id="IPR017871">
    <property type="entry name" value="ABC_transporter-like_CS"/>
</dbReference>
<reference evidence="13" key="1">
    <citation type="submission" date="2021-02" db="EMBL/GenBank/DDBJ databases">
        <authorList>
            <person name="Nowell W R."/>
        </authorList>
    </citation>
    <scope>NUCLEOTIDE SEQUENCE</scope>
</reference>
<dbReference type="InterPro" id="IPR050173">
    <property type="entry name" value="ABC_transporter_C-like"/>
</dbReference>
<dbReference type="PROSITE" id="PS00211">
    <property type="entry name" value="ABC_TRANSPORTER_1"/>
    <property type="match status" value="2"/>
</dbReference>
<evidence type="ECO:0000256" key="7">
    <source>
        <dbReference type="ARBA" id="ARBA00022840"/>
    </source>
</evidence>
<feature type="transmembrane region" description="Helical" evidence="10">
    <location>
        <begin position="761"/>
        <end position="780"/>
    </location>
</feature>
<dbReference type="GO" id="GO:0005524">
    <property type="term" value="F:ATP binding"/>
    <property type="evidence" value="ECO:0007669"/>
    <property type="project" value="UniProtKB-KW"/>
</dbReference>
<evidence type="ECO:0000256" key="4">
    <source>
        <dbReference type="ARBA" id="ARBA00022692"/>
    </source>
</evidence>
<feature type="transmembrane region" description="Helical" evidence="10">
    <location>
        <begin position="1246"/>
        <end position="1266"/>
    </location>
</feature>
<keyword evidence="9 10" id="KW-0472">Membrane</keyword>
<keyword evidence="8 10" id="KW-1133">Transmembrane helix</keyword>
<feature type="transmembrane region" description="Helical" evidence="10">
    <location>
        <begin position="85"/>
        <end position="110"/>
    </location>
</feature>
<dbReference type="FunFam" id="3.40.50.300:FF:000163">
    <property type="entry name" value="Multidrug resistance-associated protein member 4"/>
    <property type="match status" value="1"/>
</dbReference>
<dbReference type="SMART" id="SM00382">
    <property type="entry name" value="AAA"/>
    <property type="match status" value="3"/>
</dbReference>
<feature type="transmembrane region" description="Helical" evidence="10">
    <location>
        <begin position="229"/>
        <end position="251"/>
    </location>
</feature>
<dbReference type="CDD" id="cd18579">
    <property type="entry name" value="ABC_6TM_ABCC_D1"/>
    <property type="match status" value="2"/>
</dbReference>
<sequence length="1834" mass="211025">MPHSLSPYLYANVWSKLFHSWISHLLRISRNQRSLDPIDVYELLPQYESTNLTEKLENNWFDDIRRYPNKSSLIRATIRTIGWKIILIGLLLIPWMLLCIAQPLLLIFLMDFFEPCSTMPDIDAWLLTIAYIITPIFSGFFFHQYMHYAQMLGLQMRIAYHGLIYRKVLRLSSHSLNSFSSDYITNLFSNDANHIDTTLQFLNFLWLAPVDILIVTLFFWYFVKYITFIALSYTLILLLLCLIYGHLYAFLQTKMLRITDERIKIMTELFKSMRFVKMFCWESVFENKIYRIRKQEMIQLALRSFIDCIHSFLSNTYVGLTFLLIYGTMWNFNIYFDTRFYAIAFMLLSHVEYSIMVFFTEGIRSFAKFMAAQKRIQAFLLFDESERDRRLLSISSMETQSNGHRTTYEMNNEEKYLATTPAKGFSEVECNVKHAQWEQNAVFSLKNIIFHAHPGDLICIIGPVGSGKSSLLQTLTGEIAFFDGKVRLRGSFCYVPQEPWIFSSTVKKNIIFGKNYDGHLFRQVIRAAALEAMTSKPPPNPNPYYQANIWSRFFHGWISILLKKSHKQGTLHLTDLYDLLSHLESTKLTEQLEANWFDELKQTKRKPSLIRATIRTMGWKPFLTGLLLIPTAILTFSQPILLTFLMGFFESCSTMPTSHAWLLAIGTSLTALIASTIYHQYFYRMTIYGAQMRIAYTGLVYRKILRLSSHSTNTIGSGQITNLVSNDASQVEMLFYFIHYIWMAPSQAIFTVIYFWQYVKYIAFIAIGYTIFLLITQVLFGRLFGFLRTRILQVTDERVKTMSEIIKSMRIVKMYCWESAFDNKIRSIRNREILQCAFRLTLDAVQTVLSHTYIGVTFLMMYGAMWSLRIQFDIRFFAVASCMLGYVRLTVIDFFNLAVRHIIYYLAAEKRIKAFLLLDESQRDNRLLSESIIDLSTSEHPTTENILKISNTNEPTKDKSHSVVCDLKQARWAQNSHFSLKNILFHAYPGDLICIIGPIGSGKSSLLQTLTGEIACFDGKVRLHGSFCYVPQEPWIFSSSIKTNILFGKEYNHKLFKRVINATALDTDFIELSHGANTLVGDQGVMLSGGQKARVNMARALYRDADIYLLDDPLSAVDVKVSKHLFDKSIKIYLRKKICILVTHQIQFLQDATKIVVLSNGEMVDMGTYEELLHSSASFAHLLEDINQHNQKKEQEQEPEDQTVMRRRISTMVSISSEKEEDISLFPTNIETKEEGTVKWSVYVSYLRAGIGLCIGILLILVVFSAQQATSIYVNWWLAEWSNDEGHRHHVYTNCTNVIDEKTNKIRLMNETEWNVHRHDRFYTFYGRILNRFAKDVAIMDDTLPLNMFDFLQCLFYVLGTIALIGIFNPWAFIPAIFVGSGMLFLRYRFARCLRDLKRIEGITRSPVYSHLTSTIQGLKVIRSYHAEKISSDEFLHHLDDNTRANYLLLTTNRWAAVRFDWIAFIFIIMVTILAMIVRLVQQKFSAVEIALTLSYSLNLIGLLQWTIRQSVEVETQMTAVERILEYCALDQEPPAKLPSNQTPPHNWPSHGHISFNNVSMSHSKHSNSPLALDHISLTIQPTEKIGIVGRTGAGKSSFIQTLFRMGTLVDGNIVIDNIDIGTVGLDDIRRRISIIPQDPVLFTGTMRDNLDRFGDYSDAEIWHALEQVQLKTLVRDVLPNGLHSLVSESGSNLSVGQKQLVCLARAILKKSKILVIDEATANVDNATDELIQKAIREQFKACTVLTVAHRLRTVIDSDRILVLGNGKVLEFDYPDILLSNKQSQFASLVEQAGVGEAEYLHSMANNSSLRMKSDIEYSNELPMNISEHDPLIV</sequence>
<feature type="transmembrane region" description="Helical" evidence="10">
    <location>
        <begin position="874"/>
        <end position="895"/>
    </location>
</feature>
<evidence type="ECO:0000256" key="3">
    <source>
        <dbReference type="ARBA" id="ARBA00022448"/>
    </source>
</evidence>
<dbReference type="CDD" id="cd03250">
    <property type="entry name" value="ABCC_MRP_domain1"/>
    <property type="match status" value="1"/>
</dbReference>
<dbReference type="GO" id="GO:0016887">
    <property type="term" value="F:ATP hydrolysis activity"/>
    <property type="evidence" value="ECO:0007669"/>
    <property type="project" value="InterPro"/>
</dbReference>
<protein>
    <submittedName>
        <fullName evidence="13">Uncharacterized protein</fullName>
    </submittedName>
</protein>
<organism evidence="13 14">
    <name type="scientific">Adineta steineri</name>
    <dbReference type="NCBI Taxonomy" id="433720"/>
    <lineage>
        <taxon>Eukaryota</taxon>
        <taxon>Metazoa</taxon>
        <taxon>Spiralia</taxon>
        <taxon>Gnathifera</taxon>
        <taxon>Rotifera</taxon>
        <taxon>Eurotatoria</taxon>
        <taxon>Bdelloidea</taxon>
        <taxon>Adinetida</taxon>
        <taxon>Adinetidae</taxon>
        <taxon>Adineta</taxon>
    </lineage>
</organism>
<evidence type="ECO:0000313" key="13">
    <source>
        <dbReference type="EMBL" id="CAF1161884.1"/>
    </source>
</evidence>
<feature type="transmembrane region" description="Helical" evidence="10">
    <location>
        <begin position="661"/>
        <end position="683"/>
    </location>
</feature>
<accession>A0A814TH44</accession>
<comment type="subcellular location">
    <subcellularLocation>
        <location evidence="1">Membrane</location>
        <topology evidence="1">Multi-pass membrane protein</topology>
    </subcellularLocation>
</comment>
<evidence type="ECO:0000256" key="8">
    <source>
        <dbReference type="ARBA" id="ARBA00022989"/>
    </source>
</evidence>
<dbReference type="Gene3D" id="1.20.1560.10">
    <property type="entry name" value="ABC transporter type 1, transmembrane domain"/>
    <property type="match status" value="3"/>
</dbReference>
<feature type="domain" description="ABC transmembrane type-1" evidence="12">
    <location>
        <begin position="86"/>
        <end position="327"/>
    </location>
</feature>
<dbReference type="GO" id="GO:0140359">
    <property type="term" value="F:ABC-type transporter activity"/>
    <property type="evidence" value="ECO:0007669"/>
    <property type="project" value="InterPro"/>
</dbReference>
<proteinExistence type="inferred from homology"/>
<dbReference type="Proteomes" id="UP000663845">
    <property type="component" value="Unassembled WGS sequence"/>
</dbReference>
<dbReference type="SUPFAM" id="SSF90123">
    <property type="entry name" value="ABC transporter transmembrane region"/>
    <property type="match status" value="3"/>
</dbReference>
<comment type="caution">
    <text evidence="13">The sequence shown here is derived from an EMBL/GenBank/DDBJ whole genome shotgun (WGS) entry which is preliminary data.</text>
</comment>
<evidence type="ECO:0000313" key="14">
    <source>
        <dbReference type="Proteomes" id="UP000663845"/>
    </source>
</evidence>
<feature type="transmembrane region" description="Helical" evidence="10">
    <location>
        <begin position="300"/>
        <end position="328"/>
    </location>
</feature>
<dbReference type="FunFam" id="3.40.50.300:FF:000973">
    <property type="entry name" value="Multidrug resistance-associated protein 4"/>
    <property type="match status" value="1"/>
</dbReference>
<gene>
    <name evidence="13" type="ORF">JYZ213_LOCUS24698</name>
</gene>
<keyword evidence="7" id="KW-0067">ATP-binding</keyword>
<evidence type="ECO:0000256" key="1">
    <source>
        <dbReference type="ARBA" id="ARBA00004141"/>
    </source>
</evidence>
<evidence type="ECO:0000256" key="5">
    <source>
        <dbReference type="ARBA" id="ARBA00022737"/>
    </source>
</evidence>
<dbReference type="InterPro" id="IPR011527">
    <property type="entry name" value="ABC1_TM_dom"/>
</dbReference>
<evidence type="ECO:0000256" key="6">
    <source>
        <dbReference type="ARBA" id="ARBA00022741"/>
    </source>
</evidence>
<feature type="transmembrane region" description="Helical" evidence="10">
    <location>
        <begin position="122"/>
        <end position="142"/>
    </location>
</feature>
<dbReference type="InterPro" id="IPR044746">
    <property type="entry name" value="ABCC_6TM_D1"/>
</dbReference>
<dbReference type="EMBL" id="CAJNOG010000306">
    <property type="protein sequence ID" value="CAF1161884.1"/>
    <property type="molecule type" value="Genomic_DNA"/>
</dbReference>